<dbReference type="InterPro" id="IPR017927">
    <property type="entry name" value="FAD-bd_FR_type"/>
</dbReference>
<dbReference type="GO" id="GO:0010181">
    <property type="term" value="F:FMN binding"/>
    <property type="evidence" value="ECO:0007669"/>
    <property type="project" value="InterPro"/>
</dbReference>
<evidence type="ECO:0000256" key="10">
    <source>
        <dbReference type="ARBA" id="ARBA00052174"/>
    </source>
</evidence>
<dbReference type="Pfam" id="PF00258">
    <property type="entry name" value="Flavodoxin_1"/>
    <property type="match status" value="1"/>
</dbReference>
<dbReference type="Gene3D" id="1.20.990.10">
    <property type="entry name" value="NADPH-cytochrome p450 Reductase, Chain A, domain 3"/>
    <property type="match status" value="1"/>
</dbReference>
<organism evidence="14">
    <name type="scientific">Hirondellea gigas</name>
    <dbReference type="NCBI Taxonomy" id="1518452"/>
    <lineage>
        <taxon>Eukaryota</taxon>
        <taxon>Metazoa</taxon>
        <taxon>Ecdysozoa</taxon>
        <taxon>Arthropoda</taxon>
        <taxon>Crustacea</taxon>
        <taxon>Multicrustacea</taxon>
        <taxon>Malacostraca</taxon>
        <taxon>Eumalacostraca</taxon>
        <taxon>Peracarida</taxon>
        <taxon>Amphipoda</taxon>
        <taxon>Amphilochidea</taxon>
        <taxon>Lysianassida</taxon>
        <taxon>Lysianassidira</taxon>
        <taxon>Lysianassoidea</taxon>
        <taxon>Lysianassidae</taxon>
        <taxon>Hirondellea</taxon>
    </lineage>
</organism>
<dbReference type="PRINTS" id="PR00371">
    <property type="entry name" value="FPNCR"/>
</dbReference>
<dbReference type="PROSITE" id="PS50902">
    <property type="entry name" value="FLAVODOXIN_LIKE"/>
    <property type="match status" value="1"/>
</dbReference>
<comment type="cofactor">
    <cofactor evidence="2">
        <name>FAD</name>
        <dbReference type="ChEBI" id="CHEBI:57692"/>
    </cofactor>
</comment>
<dbReference type="InterPro" id="IPR017938">
    <property type="entry name" value="Riboflavin_synthase-like_b-brl"/>
</dbReference>
<dbReference type="SUPFAM" id="SSF52218">
    <property type="entry name" value="Flavoproteins"/>
    <property type="match status" value="1"/>
</dbReference>
<dbReference type="PANTHER" id="PTHR19384:SF10">
    <property type="entry name" value="NADPH-DEPENDENT DIFLAVIN OXIDOREDUCTASE 1"/>
    <property type="match status" value="1"/>
</dbReference>
<dbReference type="GO" id="GO:0050660">
    <property type="term" value="F:flavin adenine dinucleotide binding"/>
    <property type="evidence" value="ECO:0007669"/>
    <property type="project" value="TreeGrafter"/>
</dbReference>
<dbReference type="InterPro" id="IPR008254">
    <property type="entry name" value="Flavodoxin/NO_synth"/>
</dbReference>
<dbReference type="Pfam" id="PF00667">
    <property type="entry name" value="FAD_binding_1"/>
    <property type="match status" value="1"/>
</dbReference>
<evidence type="ECO:0000256" key="5">
    <source>
        <dbReference type="ARBA" id="ARBA00022630"/>
    </source>
</evidence>
<evidence type="ECO:0000256" key="6">
    <source>
        <dbReference type="ARBA" id="ARBA00022643"/>
    </source>
</evidence>
<dbReference type="EMBL" id="IACT01001120">
    <property type="protein sequence ID" value="LAC20482.1"/>
    <property type="molecule type" value="mRNA"/>
</dbReference>
<keyword evidence="7" id="KW-0274">FAD</keyword>
<dbReference type="Gene3D" id="3.40.50.80">
    <property type="entry name" value="Nucleotide-binding domain of ferredoxin-NADP reductase (FNR) module"/>
    <property type="match status" value="1"/>
</dbReference>
<keyword evidence="5" id="KW-0285">Flavoprotein</keyword>
<evidence type="ECO:0000256" key="3">
    <source>
        <dbReference type="ARBA" id="ARBA00004496"/>
    </source>
</evidence>
<keyword evidence="8" id="KW-0521">NADP</keyword>
<dbReference type="InterPro" id="IPR001433">
    <property type="entry name" value="OxRdtase_FAD/NAD-bd"/>
</dbReference>
<dbReference type="InterPro" id="IPR001709">
    <property type="entry name" value="Flavoprot_Pyr_Nucl_cyt_Rdtase"/>
</dbReference>
<protein>
    <submittedName>
        <fullName evidence="14">NADPH-dependent diflavin oxidoreductase 1-like</fullName>
    </submittedName>
</protein>
<dbReference type="PRINTS" id="PR00369">
    <property type="entry name" value="FLAVODOXIN"/>
</dbReference>
<evidence type="ECO:0000256" key="2">
    <source>
        <dbReference type="ARBA" id="ARBA00001974"/>
    </source>
</evidence>
<dbReference type="PANTHER" id="PTHR19384">
    <property type="entry name" value="NITRIC OXIDE SYNTHASE-RELATED"/>
    <property type="match status" value="1"/>
</dbReference>
<dbReference type="GO" id="GO:0016226">
    <property type="term" value="P:iron-sulfur cluster assembly"/>
    <property type="evidence" value="ECO:0007669"/>
    <property type="project" value="UniProtKB-ARBA"/>
</dbReference>
<keyword evidence="6" id="KW-0288">FMN</keyword>
<evidence type="ECO:0000256" key="11">
    <source>
        <dbReference type="SAM" id="MobiDB-lite"/>
    </source>
</evidence>
<keyword evidence="4" id="KW-0963">Cytoplasm</keyword>
<evidence type="ECO:0000259" key="12">
    <source>
        <dbReference type="PROSITE" id="PS50902"/>
    </source>
</evidence>
<evidence type="ECO:0000256" key="7">
    <source>
        <dbReference type="ARBA" id="ARBA00022827"/>
    </source>
</evidence>
<evidence type="ECO:0000313" key="14">
    <source>
        <dbReference type="EMBL" id="LAC20482.1"/>
    </source>
</evidence>
<feature type="region of interest" description="Disordered" evidence="11">
    <location>
        <begin position="79"/>
        <end position="101"/>
    </location>
</feature>
<comment type="cofactor">
    <cofactor evidence="1">
        <name>FMN</name>
        <dbReference type="ChEBI" id="CHEBI:58210"/>
    </cofactor>
</comment>
<comment type="subcellular location">
    <subcellularLocation>
        <location evidence="3">Cytoplasm</location>
    </subcellularLocation>
</comment>
<dbReference type="Gene3D" id="3.40.50.360">
    <property type="match status" value="1"/>
</dbReference>
<comment type="catalytic activity">
    <reaction evidence="10">
        <text>2 oxidized [2Fe-2S]-[protein] + NADPH = 2 reduced [2Fe-2S]-[protein] + NADP(+) + H(+)</text>
        <dbReference type="Rhea" id="RHEA:67716"/>
        <dbReference type="Rhea" id="RHEA-COMP:17327"/>
        <dbReference type="Rhea" id="RHEA-COMP:17328"/>
        <dbReference type="ChEBI" id="CHEBI:15378"/>
        <dbReference type="ChEBI" id="CHEBI:33737"/>
        <dbReference type="ChEBI" id="CHEBI:33738"/>
        <dbReference type="ChEBI" id="CHEBI:57783"/>
        <dbReference type="ChEBI" id="CHEBI:58349"/>
    </reaction>
    <physiologicalReaction direction="left-to-right" evidence="10">
        <dbReference type="Rhea" id="RHEA:67717"/>
    </physiologicalReaction>
</comment>
<dbReference type="FunFam" id="3.40.50.80:FF:000032">
    <property type="entry name" value="NADPH-dependent diflavin oxidoreductase 1"/>
    <property type="match status" value="1"/>
</dbReference>
<dbReference type="InterPro" id="IPR001094">
    <property type="entry name" value="Flavdoxin-like"/>
</dbReference>
<accession>A0A6A7FQY1</accession>
<feature type="domain" description="Flavodoxin-like" evidence="12">
    <location>
        <begin position="72"/>
        <end position="219"/>
    </location>
</feature>
<feature type="domain" description="FAD-binding FR-type" evidence="13">
    <location>
        <begin position="285"/>
        <end position="526"/>
    </location>
</feature>
<dbReference type="Gene3D" id="2.40.30.10">
    <property type="entry name" value="Translation factors"/>
    <property type="match status" value="1"/>
</dbReference>
<dbReference type="PROSITE" id="PS51384">
    <property type="entry name" value="FAD_FR"/>
    <property type="match status" value="1"/>
</dbReference>
<evidence type="ECO:0000256" key="9">
    <source>
        <dbReference type="ARBA" id="ARBA00023002"/>
    </source>
</evidence>
<dbReference type="InterPro" id="IPR003097">
    <property type="entry name" value="CysJ-like_FAD-binding"/>
</dbReference>
<name>A0A6A7FQY1_9CRUS</name>
<dbReference type="InterPro" id="IPR039261">
    <property type="entry name" value="FNR_nucleotide-bd"/>
</dbReference>
<dbReference type="FunFam" id="1.20.990.10:FF:000008">
    <property type="entry name" value="NADPH-dependent diflavin oxidoreductase 1"/>
    <property type="match status" value="1"/>
</dbReference>
<evidence type="ECO:0000256" key="8">
    <source>
        <dbReference type="ARBA" id="ARBA00022857"/>
    </source>
</evidence>
<dbReference type="Pfam" id="PF00175">
    <property type="entry name" value="NAD_binding_1"/>
    <property type="match status" value="1"/>
</dbReference>
<dbReference type="AlphaFoldDB" id="A0A6A7FQY1"/>
<keyword evidence="9" id="KW-0560">Oxidoreductase</keyword>
<dbReference type="SUPFAM" id="SSF63380">
    <property type="entry name" value="Riboflavin synthase domain-like"/>
    <property type="match status" value="1"/>
</dbReference>
<evidence type="ECO:0000259" key="13">
    <source>
        <dbReference type="PROSITE" id="PS51384"/>
    </source>
</evidence>
<evidence type="ECO:0000256" key="1">
    <source>
        <dbReference type="ARBA" id="ARBA00001917"/>
    </source>
</evidence>
<dbReference type="InterPro" id="IPR023173">
    <property type="entry name" value="NADPH_Cyt_P450_Rdtase_alpha"/>
</dbReference>
<dbReference type="SUPFAM" id="SSF52343">
    <property type="entry name" value="Ferredoxin reductase-like, C-terminal NADP-linked domain"/>
    <property type="match status" value="1"/>
</dbReference>
<sequence length="706" mass="80198">MNAVDSVHHLLGDLPPVLASGAQFPFSKDITYASPTIGCEESVIRSYIRRLIDEDGGEKPNDFKDQNLETNIRISMEIERDEDNTGANLSNGDKQSREEKMEDMLNSSRFLEVFCRKLPPLAVVFIAATTGQGDDPDNMKEFFKMLWSHRQNRTLLSGTKFAVIGLGDSSYQKFNYSAKRLNNLLTLLGANSAVKIGLADDQHDLGPDFVVDSWLEHFWLKMGELYPSPEGLTPIANNVLPPPRYKVTFLSNNGGKNVVTETHLPQSDSAINQFVFDPTKEVTSSNICPSMITKLERVTSSDHFQDVRLVEFDVSNILRKHKPGDVLMIQPQNTDADVKEFLDLIGIDGGKMMEINSSDLKMAVKEIAPCVLEQPCTMYQCAKKYFDIMSVPKRYFFELLSFFATDEDVKERFQEFASAEGQQDLYDYCNRPKRSIVEVLADFPDVTKSVPFEYFFDLIPMLKPRAYSIASSAAMYPGKAQILMAVVNYKTNLKRPRLGVCSNWLKTLNVGDFVNVWIKQGTLKFPTIENSIPNHTGLSHNTRDANNTTEPVLDTDSSVPPVIMIGPGTGCAPFRSYIQEQISLNLTNSPPVLFFGCRNNDKDHFFKEEWQNQSARNQLELYTAFSRDQDDKIYVQHRIRENWRRLWDLIDRRKALIFFAGNAKRVPIDVHEALTFVCESGLGNQNEAALYMKKDLEKRYQTETWA</sequence>
<dbReference type="InterPro" id="IPR029039">
    <property type="entry name" value="Flavoprotein-like_sf"/>
</dbReference>
<dbReference type="GO" id="GO:0005829">
    <property type="term" value="C:cytosol"/>
    <property type="evidence" value="ECO:0007669"/>
    <property type="project" value="TreeGrafter"/>
</dbReference>
<evidence type="ECO:0000256" key="4">
    <source>
        <dbReference type="ARBA" id="ARBA00022490"/>
    </source>
</evidence>
<dbReference type="GO" id="GO:0016651">
    <property type="term" value="F:oxidoreductase activity, acting on NAD(P)H"/>
    <property type="evidence" value="ECO:0007669"/>
    <property type="project" value="UniProtKB-ARBA"/>
</dbReference>
<proteinExistence type="evidence at transcript level"/>
<reference evidence="14" key="1">
    <citation type="submission" date="2017-11" db="EMBL/GenBank/DDBJ databases">
        <title>The sensing device of the deep-sea amphipod.</title>
        <authorList>
            <person name="Kobayashi H."/>
            <person name="Nagahama T."/>
            <person name="Arai W."/>
            <person name="Sasagawa Y."/>
            <person name="Umeda M."/>
            <person name="Hayashi T."/>
            <person name="Nikaido I."/>
            <person name="Watanabe H."/>
            <person name="Oguri K."/>
            <person name="Kitazato H."/>
            <person name="Fujioka K."/>
            <person name="Kido Y."/>
            <person name="Takami H."/>
        </authorList>
    </citation>
    <scope>NUCLEOTIDE SEQUENCE</scope>
    <source>
        <tissue evidence="14">Whole body</tissue>
    </source>
</reference>